<reference evidence="5 6" key="1">
    <citation type="journal article" date="2014" name="Genome Announc.">
        <title>Complete Genome Sequence of Amino Acid-Utilizing Eubacterium acidaminophilum al-2 (DSM 3953).</title>
        <authorList>
            <person name="Poehlein A."/>
            <person name="Andreesen J.R."/>
            <person name="Daniel R."/>
        </authorList>
    </citation>
    <scope>NUCLEOTIDE SEQUENCE [LARGE SCALE GENOMIC DNA]</scope>
    <source>
        <strain evidence="5 6">DSM 3953</strain>
        <plasmid evidence="6">Plasmid EAL2_808p</plasmid>
    </source>
</reference>
<evidence type="ECO:0000256" key="3">
    <source>
        <dbReference type="ARBA" id="ARBA00023163"/>
    </source>
</evidence>
<evidence type="ECO:0000313" key="6">
    <source>
        <dbReference type="Proteomes" id="UP000019591"/>
    </source>
</evidence>
<dbReference type="RefSeq" id="WP_025436844.1">
    <property type="nucleotide sequence ID" value="NZ_CP007453.1"/>
</dbReference>
<evidence type="ECO:0000256" key="1">
    <source>
        <dbReference type="ARBA" id="ARBA00023015"/>
    </source>
</evidence>
<dbReference type="PRINTS" id="PR00598">
    <property type="entry name" value="HTHMARR"/>
</dbReference>
<dbReference type="InterPro" id="IPR022689">
    <property type="entry name" value="Iron_dep_repressor"/>
</dbReference>
<dbReference type="SMART" id="SM00529">
    <property type="entry name" value="HTH_DTXR"/>
    <property type="match status" value="1"/>
</dbReference>
<dbReference type="GO" id="GO:0003677">
    <property type="term" value="F:DNA binding"/>
    <property type="evidence" value="ECO:0007669"/>
    <property type="project" value="UniProtKB-KW"/>
</dbReference>
<dbReference type="eggNOG" id="COG1846">
    <property type="taxonomic scope" value="Bacteria"/>
</dbReference>
<dbReference type="PATRIC" id="fig|1286171.3.peg.2672"/>
<dbReference type="GO" id="GO:0003700">
    <property type="term" value="F:DNA-binding transcription factor activity"/>
    <property type="evidence" value="ECO:0007669"/>
    <property type="project" value="InterPro"/>
</dbReference>
<geneLocation type="plasmid" evidence="5 6">
    <name>EAL2_808p</name>
</geneLocation>
<feature type="domain" description="HTH marR-type" evidence="4">
    <location>
        <begin position="1"/>
        <end position="138"/>
    </location>
</feature>
<organism evidence="5 6">
    <name type="scientific">Peptoclostridium acidaminophilum DSM 3953</name>
    <dbReference type="NCBI Taxonomy" id="1286171"/>
    <lineage>
        <taxon>Bacteria</taxon>
        <taxon>Bacillati</taxon>
        <taxon>Bacillota</taxon>
        <taxon>Clostridia</taxon>
        <taxon>Peptostreptococcales</taxon>
        <taxon>Peptoclostridiaceae</taxon>
        <taxon>Peptoclostridium</taxon>
    </lineage>
</organism>
<dbReference type="InterPro" id="IPR023187">
    <property type="entry name" value="Tscrpt_reg_MarR-type_CS"/>
</dbReference>
<proteinExistence type="predicted"/>
<evidence type="ECO:0000313" key="5">
    <source>
        <dbReference type="EMBL" id="AHM57995.1"/>
    </source>
</evidence>
<dbReference type="EMBL" id="CP007453">
    <property type="protein sequence ID" value="AHM57995.1"/>
    <property type="molecule type" value="Genomic_DNA"/>
</dbReference>
<dbReference type="InterPro" id="IPR000835">
    <property type="entry name" value="HTH_MarR-typ"/>
</dbReference>
<sequence>MDMSNAYKIVQIMQKFQKSTANLKNIIDMPRSEFMMLKLIKANTKDNDGVTVSMISELLEISKPAVSQMINVLEEKGLVDRITTKKDRRVVYVKLTDAGVQSLKKAMESYMTNINGIFEKMGEEDTAEFLRLLEKFYIIASEDENS</sequence>
<dbReference type="PANTHER" id="PTHR33164">
    <property type="entry name" value="TRANSCRIPTIONAL REGULATOR, MARR FAMILY"/>
    <property type="match status" value="1"/>
</dbReference>
<dbReference type="InterPro" id="IPR036388">
    <property type="entry name" value="WH-like_DNA-bd_sf"/>
</dbReference>
<keyword evidence="5" id="KW-0614">Plasmid</keyword>
<dbReference type="GO" id="GO:0046914">
    <property type="term" value="F:transition metal ion binding"/>
    <property type="evidence" value="ECO:0007669"/>
    <property type="project" value="InterPro"/>
</dbReference>
<evidence type="ECO:0000259" key="4">
    <source>
        <dbReference type="PROSITE" id="PS50995"/>
    </source>
</evidence>
<dbReference type="KEGG" id="eac:EAL2_808p04920"/>
<dbReference type="AlphaFoldDB" id="W8TAT7"/>
<dbReference type="HOGENOM" id="CLU_083287_12_2_9"/>
<accession>W8TAT7</accession>
<protein>
    <submittedName>
        <fullName evidence="5">Transcriptional regulator, MarR family</fullName>
    </submittedName>
</protein>
<dbReference type="OrthoDB" id="2063997at2"/>
<dbReference type="SMART" id="SM00347">
    <property type="entry name" value="HTH_MARR"/>
    <property type="match status" value="1"/>
</dbReference>
<keyword evidence="3" id="KW-0804">Transcription</keyword>
<dbReference type="InterPro" id="IPR039422">
    <property type="entry name" value="MarR/SlyA-like"/>
</dbReference>
<dbReference type="Pfam" id="PF12802">
    <property type="entry name" value="MarR_2"/>
    <property type="match status" value="1"/>
</dbReference>
<dbReference type="PROSITE" id="PS50995">
    <property type="entry name" value="HTH_MARR_2"/>
    <property type="match status" value="1"/>
</dbReference>
<dbReference type="Proteomes" id="UP000019591">
    <property type="component" value="Plasmid EAL2_808p"/>
</dbReference>
<dbReference type="InterPro" id="IPR011991">
    <property type="entry name" value="ArsR-like_HTH"/>
</dbReference>
<gene>
    <name evidence="5" type="ORF">EAL2_808p04920</name>
</gene>
<evidence type="ECO:0000256" key="2">
    <source>
        <dbReference type="ARBA" id="ARBA00023125"/>
    </source>
</evidence>
<name>W8TAT7_PEPAC</name>
<dbReference type="SUPFAM" id="SSF46785">
    <property type="entry name" value="Winged helix' DNA-binding domain"/>
    <property type="match status" value="1"/>
</dbReference>
<dbReference type="PROSITE" id="PS01117">
    <property type="entry name" value="HTH_MARR_1"/>
    <property type="match status" value="1"/>
</dbReference>
<keyword evidence="2" id="KW-0238">DNA-binding</keyword>
<dbReference type="PANTHER" id="PTHR33164:SF43">
    <property type="entry name" value="HTH-TYPE TRANSCRIPTIONAL REPRESSOR YETL"/>
    <property type="match status" value="1"/>
</dbReference>
<dbReference type="GO" id="GO:0006950">
    <property type="term" value="P:response to stress"/>
    <property type="evidence" value="ECO:0007669"/>
    <property type="project" value="TreeGrafter"/>
</dbReference>
<keyword evidence="6" id="KW-1185">Reference proteome</keyword>
<dbReference type="InterPro" id="IPR036390">
    <property type="entry name" value="WH_DNA-bd_sf"/>
</dbReference>
<dbReference type="CDD" id="cd00090">
    <property type="entry name" value="HTH_ARSR"/>
    <property type="match status" value="1"/>
</dbReference>
<keyword evidence="1" id="KW-0805">Transcription regulation</keyword>
<dbReference type="Gene3D" id="1.10.10.10">
    <property type="entry name" value="Winged helix-like DNA-binding domain superfamily/Winged helix DNA-binding domain"/>
    <property type="match status" value="1"/>
</dbReference>